<comment type="caution">
    <text evidence="1">The sequence shown here is derived from an EMBL/GenBank/DDBJ whole genome shotgun (WGS) entry which is preliminary data.</text>
</comment>
<dbReference type="Proteomes" id="UP001499951">
    <property type="component" value="Unassembled WGS sequence"/>
</dbReference>
<evidence type="ECO:0000313" key="1">
    <source>
        <dbReference type="EMBL" id="GAA0565145.1"/>
    </source>
</evidence>
<organism evidence="1 2">
    <name type="scientific">Rhizomicrobium electricum</name>
    <dbReference type="NCBI Taxonomy" id="480070"/>
    <lineage>
        <taxon>Bacteria</taxon>
        <taxon>Pseudomonadati</taxon>
        <taxon>Pseudomonadota</taxon>
        <taxon>Alphaproteobacteria</taxon>
        <taxon>Micropepsales</taxon>
        <taxon>Micropepsaceae</taxon>
        <taxon>Rhizomicrobium</taxon>
    </lineage>
</organism>
<name>A0ABN1EES5_9PROT</name>
<sequence length="127" mass="13431">MVAIVVVVAAVYTFSARYFFKVLDNDAQIKTIVATLNQNPEAQSVLGRNITVMSRERVSFHSETGVGSTASYTLKVVGSNGEGEAKANLDVAGGKAKITSLVLTDAQGRDHYIVGAAPPSPMMQNSI</sequence>
<dbReference type="InterPro" id="IPR014807">
    <property type="entry name" value="Coa1"/>
</dbReference>
<dbReference type="EMBL" id="BAAADD010000003">
    <property type="protein sequence ID" value="GAA0565145.1"/>
    <property type="molecule type" value="Genomic_DNA"/>
</dbReference>
<dbReference type="Pfam" id="PF08695">
    <property type="entry name" value="Coa1"/>
    <property type="match status" value="1"/>
</dbReference>
<keyword evidence="2" id="KW-1185">Reference proteome</keyword>
<evidence type="ECO:0000313" key="2">
    <source>
        <dbReference type="Proteomes" id="UP001499951"/>
    </source>
</evidence>
<gene>
    <name evidence="1" type="ORF">GCM10008942_11870</name>
</gene>
<accession>A0ABN1EES5</accession>
<proteinExistence type="predicted"/>
<protein>
    <submittedName>
        <fullName evidence="1">Uncharacterized protein</fullName>
    </submittedName>
</protein>
<reference evidence="1 2" key="1">
    <citation type="journal article" date="2019" name="Int. J. Syst. Evol. Microbiol.">
        <title>The Global Catalogue of Microorganisms (GCM) 10K type strain sequencing project: providing services to taxonomists for standard genome sequencing and annotation.</title>
        <authorList>
            <consortium name="The Broad Institute Genomics Platform"/>
            <consortium name="The Broad Institute Genome Sequencing Center for Infectious Disease"/>
            <person name="Wu L."/>
            <person name="Ma J."/>
        </authorList>
    </citation>
    <scope>NUCLEOTIDE SEQUENCE [LARGE SCALE GENOMIC DNA]</scope>
    <source>
        <strain evidence="1 2">JCM 15089</strain>
    </source>
</reference>